<keyword evidence="3" id="KW-0143">Chaperone</keyword>
<comment type="catalytic activity">
    <reaction evidence="6">
        <text>GTP + H2O = GDP + phosphate + H(+)</text>
        <dbReference type="Rhea" id="RHEA:19669"/>
        <dbReference type="ChEBI" id="CHEBI:15377"/>
        <dbReference type="ChEBI" id="CHEBI:15378"/>
        <dbReference type="ChEBI" id="CHEBI:37565"/>
        <dbReference type="ChEBI" id="CHEBI:43474"/>
        <dbReference type="ChEBI" id="CHEBI:58189"/>
    </reaction>
    <physiologicalReaction direction="left-to-right" evidence="6">
        <dbReference type="Rhea" id="RHEA:19670"/>
    </physiologicalReaction>
</comment>
<dbReference type="PANTHER" id="PTHR43603">
    <property type="entry name" value="COBW DOMAIN-CONTAINING PROTEIN DDB_G0274527"/>
    <property type="match status" value="1"/>
</dbReference>
<dbReference type="InterPro" id="IPR051927">
    <property type="entry name" value="Zn_Chap_cDPG_Synth"/>
</dbReference>
<dbReference type="CDD" id="cd03112">
    <property type="entry name" value="CobW-like"/>
    <property type="match status" value="1"/>
</dbReference>
<protein>
    <submittedName>
        <fullName evidence="8">G3E family GTPase</fullName>
    </submittedName>
</protein>
<dbReference type="OrthoDB" id="9808822at2"/>
<evidence type="ECO:0000256" key="5">
    <source>
        <dbReference type="ARBA" id="ARBA00045658"/>
    </source>
</evidence>
<evidence type="ECO:0000256" key="6">
    <source>
        <dbReference type="ARBA" id="ARBA00049117"/>
    </source>
</evidence>
<comment type="caution">
    <text evidence="8">The sequence shown here is derived from an EMBL/GenBank/DDBJ whole genome shotgun (WGS) entry which is preliminary data.</text>
</comment>
<dbReference type="InterPro" id="IPR036627">
    <property type="entry name" value="CobW-likC_sf"/>
</dbReference>
<dbReference type="Pfam" id="PF02492">
    <property type="entry name" value="cobW"/>
    <property type="match status" value="1"/>
</dbReference>
<dbReference type="PANTHER" id="PTHR43603:SF1">
    <property type="entry name" value="ZINC-REGULATED GTPASE METALLOPROTEIN ACTIVATOR 1"/>
    <property type="match status" value="1"/>
</dbReference>
<dbReference type="AlphaFoldDB" id="A0A316AT75"/>
<dbReference type="Proteomes" id="UP000245880">
    <property type="component" value="Unassembled WGS sequence"/>
</dbReference>
<organism evidence="8 9">
    <name type="scientific">Dyadobacter jejuensis</name>
    <dbReference type="NCBI Taxonomy" id="1082580"/>
    <lineage>
        <taxon>Bacteria</taxon>
        <taxon>Pseudomonadati</taxon>
        <taxon>Bacteroidota</taxon>
        <taxon>Cytophagia</taxon>
        <taxon>Cytophagales</taxon>
        <taxon>Spirosomataceae</taxon>
        <taxon>Dyadobacter</taxon>
    </lineage>
</organism>
<dbReference type="GO" id="GO:0016787">
    <property type="term" value="F:hydrolase activity"/>
    <property type="evidence" value="ECO:0007669"/>
    <property type="project" value="UniProtKB-KW"/>
</dbReference>
<name>A0A316AT75_9BACT</name>
<evidence type="ECO:0000313" key="9">
    <source>
        <dbReference type="Proteomes" id="UP000245880"/>
    </source>
</evidence>
<evidence type="ECO:0000256" key="2">
    <source>
        <dbReference type="ARBA" id="ARBA00022801"/>
    </source>
</evidence>
<dbReference type="Gene3D" id="3.30.1220.10">
    <property type="entry name" value="CobW-like, C-terminal domain"/>
    <property type="match status" value="1"/>
</dbReference>
<dbReference type="SMART" id="SM00833">
    <property type="entry name" value="CobW_C"/>
    <property type="match status" value="1"/>
</dbReference>
<proteinExistence type="inferred from homology"/>
<keyword evidence="2" id="KW-0378">Hydrolase</keyword>
<dbReference type="RefSeq" id="WP_109672725.1">
    <property type="nucleotide sequence ID" value="NZ_QGDT01000001.1"/>
</dbReference>
<keyword evidence="9" id="KW-1185">Reference proteome</keyword>
<dbReference type="EMBL" id="QGDT01000001">
    <property type="protein sequence ID" value="PWJ60484.1"/>
    <property type="molecule type" value="Genomic_DNA"/>
</dbReference>
<dbReference type="Gene3D" id="3.40.50.300">
    <property type="entry name" value="P-loop containing nucleotide triphosphate hydrolases"/>
    <property type="match status" value="1"/>
</dbReference>
<evidence type="ECO:0000256" key="1">
    <source>
        <dbReference type="ARBA" id="ARBA00022741"/>
    </source>
</evidence>
<dbReference type="Pfam" id="PF07683">
    <property type="entry name" value="CobW_C"/>
    <property type="match status" value="1"/>
</dbReference>
<gene>
    <name evidence="8" type="ORF">CLV98_101668</name>
</gene>
<dbReference type="GO" id="GO:0000166">
    <property type="term" value="F:nucleotide binding"/>
    <property type="evidence" value="ECO:0007669"/>
    <property type="project" value="UniProtKB-KW"/>
</dbReference>
<dbReference type="InterPro" id="IPR027417">
    <property type="entry name" value="P-loop_NTPase"/>
</dbReference>
<reference evidence="8 9" key="1">
    <citation type="submission" date="2018-03" db="EMBL/GenBank/DDBJ databases">
        <title>Genomic Encyclopedia of Archaeal and Bacterial Type Strains, Phase II (KMG-II): from individual species to whole genera.</title>
        <authorList>
            <person name="Goeker M."/>
        </authorList>
    </citation>
    <scope>NUCLEOTIDE SEQUENCE [LARGE SCALE GENOMIC DNA]</scope>
    <source>
        <strain evidence="8 9">DSM 100346</strain>
    </source>
</reference>
<comment type="function">
    <text evidence="5">Zinc chaperone that directly transfers zinc cofactor to target proteins, thereby activating them. Zinc is transferred from the CXCC motif in the GTPase domain to the zinc binding site in target proteins in a process requiring GTP hydrolysis.</text>
</comment>
<evidence type="ECO:0000256" key="4">
    <source>
        <dbReference type="ARBA" id="ARBA00034320"/>
    </source>
</evidence>
<comment type="similarity">
    <text evidence="4">Belongs to the SIMIBI class G3E GTPase family. ZNG1 subfamily.</text>
</comment>
<evidence type="ECO:0000256" key="3">
    <source>
        <dbReference type="ARBA" id="ARBA00023186"/>
    </source>
</evidence>
<accession>A0A316AT75</accession>
<dbReference type="InterPro" id="IPR011629">
    <property type="entry name" value="CobW-like_C"/>
</dbReference>
<evidence type="ECO:0000313" key="8">
    <source>
        <dbReference type="EMBL" id="PWJ60484.1"/>
    </source>
</evidence>
<dbReference type="SUPFAM" id="SSF52540">
    <property type="entry name" value="P-loop containing nucleoside triphosphate hydrolases"/>
    <property type="match status" value="1"/>
</dbReference>
<keyword evidence="1" id="KW-0547">Nucleotide-binding</keyword>
<feature type="domain" description="CobW C-terminal" evidence="7">
    <location>
        <begin position="262"/>
        <end position="380"/>
    </location>
</feature>
<dbReference type="InterPro" id="IPR003495">
    <property type="entry name" value="CobW/HypB/UreG_nucleotide-bd"/>
</dbReference>
<sequence>MNQRKLPVTVLSGFLGAGKTTLLNHLLHNKEGLKVAVIVNDMSEINIDAQLVRDENTLSRTEERLVEMSNGCICCTLREDLMVEVKKLAQEDRFDYLLIESTGISEPIPVAQTFSFMDQEKGIDLSEWATIDCMVTVVDALNFAKDFGSLDTVLSRNMNEDGTDTRTIVNLLTDQIEFADVIVLNKVDLVSAFALKELRAVISALNPTAKLIESSFSKVAPQEILHTGLFDYEKAEQSAGWIQELNKAENGGHVPETEEYGISSFVYRDERPFHPQRFWDYISNHWPAGIIRSKGLFWMASRTNDAYNWSQAGGSVRAEAAGVWWASMSLSERQRYQAYQENREHIESRWGRFGDRQNELVIIGQDIDRDAIFQELEACLCNPAEIAQMQESHSFPDPFPSM</sequence>
<evidence type="ECO:0000259" key="7">
    <source>
        <dbReference type="SMART" id="SM00833"/>
    </source>
</evidence>